<keyword evidence="4 5" id="KW-0472">Membrane</keyword>
<feature type="transmembrane region" description="Helical" evidence="5">
    <location>
        <begin position="373"/>
        <end position="398"/>
    </location>
</feature>
<feature type="transmembrane region" description="Helical" evidence="5">
    <location>
        <begin position="168"/>
        <end position="192"/>
    </location>
</feature>
<protein>
    <submittedName>
        <fullName evidence="7">Amino acid permease</fullName>
    </submittedName>
</protein>
<name>A0ABM7Q0W3_SINCY</name>
<sequence length="485" mass="50220">MSDHDRGLIAARSPVDGLRRRRLPFLPVFAQAVAAVAPAGAMGVIPGLVSGATPANLVLTFGAAMAVIVLVAFCLRPMTQRMAAVSGLYSYTAKGLGPLAAITAGWSAMLGYGLVAMASLLAVGTYGSQLVINLGIPLHDPMVFSAVVVLAVAGVAGFLMVRGIQISAWFMLLMESVAIGLLVIVMVFYFVLNARSMDLGSVFAWNGGLDSFWVGIVVAVSAFTGFESTTTLGGEAHKPFVSIPRAITWTPLATGVLYLFSAAAQGGPLRQAAPGAASGSTTLPDLFSGGSPLVAAALDLGIAASWFACVIASVNALARIFFCMGREGVVPRIVGGTHPSFRTPWVAIMILIPVIALVPVVIILSGASPEQGLVGLFLLGAYGNLGAYVLASASLPFFLRRIGEGSRRNWALGVVAALAIGAVLVGALSVPFGGGHVQAFIYGAVILASVLYTLFLRLRFPARLAAVGVYDETRELDLFQGRSPL</sequence>
<dbReference type="EMBL" id="AP024525">
    <property type="protein sequence ID" value="BCT78217.1"/>
    <property type="molecule type" value="Genomic_DNA"/>
</dbReference>
<dbReference type="PIRSF" id="PIRSF006060">
    <property type="entry name" value="AA_transporter"/>
    <property type="match status" value="1"/>
</dbReference>
<feature type="transmembrane region" description="Helical" evidence="5">
    <location>
        <begin position="96"/>
        <end position="122"/>
    </location>
</feature>
<dbReference type="PANTHER" id="PTHR42770">
    <property type="entry name" value="AMINO ACID TRANSPORTER-RELATED"/>
    <property type="match status" value="1"/>
</dbReference>
<evidence type="ECO:0000259" key="6">
    <source>
        <dbReference type="Pfam" id="PF00324"/>
    </source>
</evidence>
<feature type="transmembrane region" description="Helical" evidence="5">
    <location>
        <begin position="212"/>
        <end position="234"/>
    </location>
</feature>
<proteinExistence type="predicted"/>
<gene>
    <name evidence="7" type="ORF">SCMU_40590</name>
</gene>
<keyword evidence="8" id="KW-1185">Reference proteome</keyword>
<feature type="domain" description="Amino acid permease/ SLC12A" evidence="6">
    <location>
        <begin position="31"/>
        <end position="428"/>
    </location>
</feature>
<evidence type="ECO:0000256" key="1">
    <source>
        <dbReference type="ARBA" id="ARBA00004141"/>
    </source>
</evidence>
<evidence type="ECO:0000313" key="7">
    <source>
        <dbReference type="EMBL" id="BCT78217.1"/>
    </source>
</evidence>
<accession>A0ABM7Q0W3</accession>
<evidence type="ECO:0000313" key="8">
    <source>
        <dbReference type="Proteomes" id="UP001319861"/>
    </source>
</evidence>
<feature type="transmembrane region" description="Helical" evidence="5">
    <location>
        <begin position="142"/>
        <end position="161"/>
    </location>
</feature>
<dbReference type="Proteomes" id="UP001319861">
    <property type="component" value="Chromosome"/>
</dbReference>
<dbReference type="Gene3D" id="1.20.1740.10">
    <property type="entry name" value="Amino acid/polyamine transporter I"/>
    <property type="match status" value="1"/>
</dbReference>
<organism evidence="7 8">
    <name type="scientific">Sinomonas cyclohexanicum</name>
    <name type="common">Corynebacterium cyclohexanicum</name>
    <dbReference type="NCBI Taxonomy" id="322009"/>
    <lineage>
        <taxon>Bacteria</taxon>
        <taxon>Bacillati</taxon>
        <taxon>Actinomycetota</taxon>
        <taxon>Actinomycetes</taxon>
        <taxon>Micrococcales</taxon>
        <taxon>Micrococcaceae</taxon>
        <taxon>Sinomonas</taxon>
    </lineage>
</organism>
<keyword evidence="3 5" id="KW-1133">Transmembrane helix</keyword>
<comment type="subcellular location">
    <subcellularLocation>
        <location evidence="1">Membrane</location>
        <topology evidence="1">Multi-pass membrane protein</topology>
    </subcellularLocation>
</comment>
<dbReference type="PANTHER" id="PTHR42770:SF7">
    <property type="entry name" value="MEMBRANE PROTEIN"/>
    <property type="match status" value="1"/>
</dbReference>
<dbReference type="InterPro" id="IPR004841">
    <property type="entry name" value="AA-permease/SLC12A_dom"/>
</dbReference>
<keyword evidence="2 5" id="KW-0812">Transmembrane</keyword>
<reference evidence="7 8" key="1">
    <citation type="journal article" date="2021" name="J. Biosci. Bioeng.">
        <title>Identification and characterization of a chc gene cluster responsible for the aromatization pathway of cyclohexanecarboxylate degradation in Sinomonas cyclohexanicum ATCC 51369.</title>
        <authorList>
            <person name="Yamamoto T."/>
            <person name="Hasegawa Y."/>
            <person name="Lau P.C.K."/>
            <person name="Iwaki H."/>
        </authorList>
    </citation>
    <scope>NUCLEOTIDE SEQUENCE [LARGE SCALE GENOMIC DNA]</scope>
    <source>
        <strain evidence="7 8">ATCC 51369</strain>
    </source>
</reference>
<evidence type="ECO:0000256" key="3">
    <source>
        <dbReference type="ARBA" id="ARBA00022989"/>
    </source>
</evidence>
<feature type="transmembrane region" description="Helical" evidence="5">
    <location>
        <begin position="293"/>
        <end position="322"/>
    </location>
</feature>
<evidence type="ECO:0000256" key="2">
    <source>
        <dbReference type="ARBA" id="ARBA00022692"/>
    </source>
</evidence>
<feature type="transmembrane region" description="Helical" evidence="5">
    <location>
        <begin position="439"/>
        <end position="456"/>
    </location>
</feature>
<dbReference type="InterPro" id="IPR050367">
    <property type="entry name" value="APC_superfamily"/>
</dbReference>
<feature type="transmembrane region" description="Helical" evidence="5">
    <location>
        <begin position="343"/>
        <end position="367"/>
    </location>
</feature>
<evidence type="ECO:0000256" key="5">
    <source>
        <dbReference type="SAM" id="Phobius"/>
    </source>
</evidence>
<feature type="transmembrane region" description="Helical" evidence="5">
    <location>
        <begin position="410"/>
        <end position="433"/>
    </location>
</feature>
<feature type="transmembrane region" description="Helical" evidence="5">
    <location>
        <begin position="28"/>
        <end position="49"/>
    </location>
</feature>
<feature type="transmembrane region" description="Helical" evidence="5">
    <location>
        <begin position="246"/>
        <end position="264"/>
    </location>
</feature>
<evidence type="ECO:0000256" key="4">
    <source>
        <dbReference type="ARBA" id="ARBA00023136"/>
    </source>
</evidence>
<dbReference type="Pfam" id="PF00324">
    <property type="entry name" value="AA_permease"/>
    <property type="match status" value="1"/>
</dbReference>
<dbReference type="RefSeq" id="WP_229230846.1">
    <property type="nucleotide sequence ID" value="NZ_AP024525.1"/>
</dbReference>
<feature type="transmembrane region" description="Helical" evidence="5">
    <location>
        <begin position="55"/>
        <end position="75"/>
    </location>
</feature>